<dbReference type="EMBL" id="FOXX01000002">
    <property type="protein sequence ID" value="SFQ41879.1"/>
    <property type="molecule type" value="Genomic_DNA"/>
</dbReference>
<evidence type="ECO:0000313" key="2">
    <source>
        <dbReference type="EMBL" id="SFQ41879.1"/>
    </source>
</evidence>
<organism evidence="2 3">
    <name type="scientific">Priestia endophytica DSM 13796</name>
    <dbReference type="NCBI Taxonomy" id="1121089"/>
    <lineage>
        <taxon>Bacteria</taxon>
        <taxon>Bacillati</taxon>
        <taxon>Bacillota</taxon>
        <taxon>Bacilli</taxon>
        <taxon>Bacillales</taxon>
        <taxon>Bacillaceae</taxon>
        <taxon>Priestia</taxon>
    </lineage>
</organism>
<dbReference type="GeneID" id="93710093"/>
<dbReference type="InterPro" id="IPR030395">
    <property type="entry name" value="GP_PDE_dom"/>
</dbReference>
<keyword evidence="3" id="KW-1185">Reference proteome</keyword>
<sequence>MNIAHRGASGYAPENTFAAYFLALKMKADYLEIDVQMSRDGELVLIHDKTVERTTDGNGLVSEKTLHELKELDAGGWFSGEFKNERIPTLPEVFATFRTKVGFLIELKNPSLYPGMEEKLVRTLESFRLAESDQIIVQSFDEKAVQRIKKRLPKISVGVLVKYSIWGISSAKLKEISAYATYVNPNRRLITKKLVKRIHQNSMKVIPYAVYRKKTIQSFYNLGVDGIICDYPDLVAETQKAR</sequence>
<dbReference type="SUPFAM" id="SSF51695">
    <property type="entry name" value="PLC-like phosphodiesterases"/>
    <property type="match status" value="1"/>
</dbReference>
<dbReference type="PROSITE" id="PS51704">
    <property type="entry name" value="GP_PDE"/>
    <property type="match status" value="1"/>
</dbReference>
<reference evidence="2 3" key="1">
    <citation type="submission" date="2016-10" db="EMBL/GenBank/DDBJ databases">
        <authorList>
            <person name="Varghese N."/>
            <person name="Submissions S."/>
        </authorList>
    </citation>
    <scope>NUCLEOTIDE SEQUENCE [LARGE SCALE GENOMIC DNA]</scope>
    <source>
        <strain evidence="2 3">DSM 13796</strain>
    </source>
</reference>
<dbReference type="InterPro" id="IPR017946">
    <property type="entry name" value="PLC-like_Pdiesterase_TIM-brl"/>
</dbReference>
<dbReference type="Pfam" id="PF03009">
    <property type="entry name" value="GDPD"/>
    <property type="match status" value="1"/>
</dbReference>
<dbReference type="Gene3D" id="3.20.20.190">
    <property type="entry name" value="Phosphatidylinositol (PI) phosphodiesterase"/>
    <property type="match status" value="1"/>
</dbReference>
<dbReference type="PANTHER" id="PTHR46211:SF1">
    <property type="entry name" value="GLYCEROPHOSPHODIESTER PHOSPHODIESTERASE, CYTOPLASMIC"/>
    <property type="match status" value="1"/>
</dbReference>
<accession>A0A1I5YCH1</accession>
<dbReference type="PANTHER" id="PTHR46211">
    <property type="entry name" value="GLYCEROPHOSPHORYL DIESTER PHOSPHODIESTERASE"/>
    <property type="match status" value="1"/>
</dbReference>
<dbReference type="Proteomes" id="UP000182762">
    <property type="component" value="Unassembled WGS sequence"/>
</dbReference>
<comment type="caution">
    <text evidence="2">The sequence shown here is derived from an EMBL/GenBank/DDBJ whole genome shotgun (WGS) entry which is preliminary data.</text>
</comment>
<evidence type="ECO:0000313" key="3">
    <source>
        <dbReference type="Proteomes" id="UP000182762"/>
    </source>
</evidence>
<dbReference type="RefSeq" id="WP_061803780.1">
    <property type="nucleotide sequence ID" value="NZ_FOXX01000002.1"/>
</dbReference>
<evidence type="ECO:0000259" key="1">
    <source>
        <dbReference type="PROSITE" id="PS51704"/>
    </source>
</evidence>
<name>A0A1I5YCH1_9BACI</name>
<protein>
    <submittedName>
        <fullName evidence="2">Glycerophosphoryl diester phosphodiesterase</fullName>
    </submittedName>
</protein>
<proteinExistence type="predicted"/>
<gene>
    <name evidence="2" type="ORF">SAMN02745910_01375</name>
</gene>
<feature type="domain" description="GP-PDE" evidence="1">
    <location>
        <begin position="1"/>
        <end position="239"/>
    </location>
</feature>